<evidence type="ECO:0000313" key="3">
    <source>
        <dbReference type="Proteomes" id="UP000251213"/>
    </source>
</evidence>
<dbReference type="Pfam" id="PF00882">
    <property type="entry name" value="Zn_dep_PLPC"/>
    <property type="match status" value="1"/>
</dbReference>
<organism evidence="2 3">
    <name type="scientific">Thermoflavimicrobium daqui</name>
    <dbReference type="NCBI Taxonomy" id="2137476"/>
    <lineage>
        <taxon>Bacteria</taxon>
        <taxon>Bacillati</taxon>
        <taxon>Bacillota</taxon>
        <taxon>Bacilli</taxon>
        <taxon>Bacillales</taxon>
        <taxon>Thermoactinomycetaceae</taxon>
        <taxon>Thermoflavimicrobium</taxon>
    </lineage>
</organism>
<dbReference type="Proteomes" id="UP000251213">
    <property type="component" value="Unassembled WGS sequence"/>
</dbReference>
<sequence length="301" mass="35258">MPYAWTHIIFGRELIRLSILPQPNNKPLFQLGCQGPDFFFFHRFWQLTRKTPSQELGNLFHTQSCGPVLIELIEAAKKHPDLREYVAGFLTHYILDSSTHPYIHYRAGYKRFKHQKLEVIMDTIIAMKISQLETWSTSLTPEIDIGHFPQNLTESFHKIVQKFYPTLAKEVEINIYDAAYQDMKKAFQLFFDPYGFKLIFTFGMIAPFRHTKNIPSKDFLNLNQTSWNHPAIADEVHHESFWDLWENALLEGKHILPNILEYWETGRKPDTSFSQLLGNRSYDTGKDCTLNLNNFLCDPLV</sequence>
<comment type="caution">
    <text evidence="2">The sequence shown here is derived from an EMBL/GenBank/DDBJ whole genome shotgun (WGS) entry which is preliminary data.</text>
</comment>
<reference evidence="2 3" key="2">
    <citation type="submission" date="2018-06" db="EMBL/GenBank/DDBJ databases">
        <authorList>
            <person name="Zhirakovskaya E."/>
        </authorList>
    </citation>
    <scope>NUCLEOTIDE SEQUENCE [LARGE SCALE GENOMIC DNA]</scope>
    <source>
        <strain evidence="2 3">FBKL4.011</strain>
    </source>
</reference>
<protein>
    <recommendedName>
        <fullName evidence="1">Phospholipase C/D domain-containing protein</fullName>
    </recommendedName>
</protein>
<gene>
    <name evidence="2" type="ORF">DL897_05720</name>
</gene>
<dbReference type="InterPro" id="IPR029002">
    <property type="entry name" value="PLPC/GPLD1"/>
</dbReference>
<proteinExistence type="predicted"/>
<name>A0A364K5N4_9BACL</name>
<dbReference type="AlphaFoldDB" id="A0A364K5N4"/>
<dbReference type="OrthoDB" id="9810528at2"/>
<dbReference type="EMBL" id="QJKK01000003">
    <property type="protein sequence ID" value="RAL25578.1"/>
    <property type="molecule type" value="Genomic_DNA"/>
</dbReference>
<reference evidence="2 3" key="1">
    <citation type="submission" date="2018-06" db="EMBL/GenBank/DDBJ databases">
        <title>Thermoflavimicrobium daqus sp. nov., a thermophilic microbe isolated from Moutai-flavour Daqu.</title>
        <authorList>
            <person name="Wang X."/>
            <person name="Zhou H."/>
        </authorList>
    </citation>
    <scope>NUCLEOTIDE SEQUENCE [LARGE SCALE GENOMIC DNA]</scope>
    <source>
        <strain evidence="2 3">FBKL4.011</strain>
    </source>
</reference>
<evidence type="ECO:0000259" key="1">
    <source>
        <dbReference type="Pfam" id="PF00882"/>
    </source>
</evidence>
<dbReference type="RefSeq" id="WP_113658191.1">
    <property type="nucleotide sequence ID" value="NZ_KZ845665.1"/>
</dbReference>
<feature type="domain" description="Phospholipase C/D" evidence="1">
    <location>
        <begin position="6"/>
        <end position="138"/>
    </location>
</feature>
<accession>A0A364K5N4</accession>
<keyword evidence="3" id="KW-1185">Reference proteome</keyword>
<evidence type="ECO:0000313" key="2">
    <source>
        <dbReference type="EMBL" id="RAL25578.1"/>
    </source>
</evidence>